<proteinExistence type="predicted"/>
<protein>
    <recommendedName>
        <fullName evidence="5">SWIM-type domain-containing protein</fullName>
    </recommendedName>
</protein>
<keyword evidence="1" id="KW-0479">Metal-binding</keyword>
<dbReference type="Pfam" id="PF21055">
    <property type="entry name" value="ZSWIM4-8_C"/>
    <property type="match status" value="1"/>
</dbReference>
<organism evidence="6 7">
    <name type="scientific">Muraenolepis orangiensis</name>
    <name type="common">Patagonian moray cod</name>
    <dbReference type="NCBI Taxonomy" id="630683"/>
    <lineage>
        <taxon>Eukaryota</taxon>
        <taxon>Metazoa</taxon>
        <taxon>Chordata</taxon>
        <taxon>Craniata</taxon>
        <taxon>Vertebrata</taxon>
        <taxon>Euteleostomi</taxon>
        <taxon>Actinopterygii</taxon>
        <taxon>Neopterygii</taxon>
        <taxon>Teleostei</taxon>
        <taxon>Neoteleostei</taxon>
        <taxon>Acanthomorphata</taxon>
        <taxon>Zeiogadaria</taxon>
        <taxon>Gadariae</taxon>
        <taxon>Gadiformes</taxon>
        <taxon>Muraenolepidoidei</taxon>
        <taxon>Muraenolepididae</taxon>
        <taxon>Muraenolepis</taxon>
    </lineage>
</organism>
<evidence type="ECO:0000256" key="1">
    <source>
        <dbReference type="ARBA" id="ARBA00022723"/>
    </source>
</evidence>
<dbReference type="AlphaFoldDB" id="A0A9Q0EIR0"/>
<accession>A0A9Q0EIR0</accession>
<dbReference type="PROSITE" id="PS50966">
    <property type="entry name" value="ZF_SWIM"/>
    <property type="match status" value="1"/>
</dbReference>
<gene>
    <name evidence="6" type="ORF">NHX12_028153</name>
</gene>
<comment type="caution">
    <text evidence="6">The sequence shown here is derived from an EMBL/GenBank/DDBJ whole genome shotgun (WGS) entry which is preliminary data.</text>
</comment>
<dbReference type="Proteomes" id="UP001148018">
    <property type="component" value="Unassembled WGS sequence"/>
</dbReference>
<feature type="non-terminal residue" evidence="6">
    <location>
        <position position="1073"/>
    </location>
</feature>
<feature type="domain" description="SWIM-type" evidence="5">
    <location>
        <begin position="120"/>
        <end position="155"/>
    </location>
</feature>
<sequence>PESLLDIAARRVAEKWPFQRVEERFERIPEPVQRRIVFWSFPRSEREICMYSSFKTTGSGDEVGSNGNGGGENNNDETRLPFRRGVALLESGCVENVLQVSSVHSLAPLSIAPSSITVISLVSFDRCKITAVTCTCGNKDIFYCAHVVALALYRVRKPEQVKLRLPISETLFQMNRDQLQKFVQYLITVHHTEVLPTAQKLADEILSQDSEINQVHGAPDPTAGASVDDENCWHLDEEQVQEQVKLFLSQGGYHGSGKQLNLLFSKVREMLKMRDSNGARMLTLITGQFLGDPRLALWKQQGTTMTDKYRQLWDELGALWMCIVLNPHCKRDQKGSWLQQLRRWNSVDACPLEDGNHGSELTNLTNALPQGPHGHPDALARPHRTVFTRAIEACDLHWQDPHLQHIITQDLLTTCCYHENRHSALFDSRGRPLWHEHVPTACARVDALRSHGYPKEALRLAIAIVNTLQRQQQKQLEFFRNHKKDLLHKGVTSTTNPDGWVGHPLDPIGTLFSTLMGAGPGGSEDSAGGRLDFSVKRVKHPQFPTHRYLDDGESLVSLAVEAALLGLGQQRAMPDGLYAQEKVCRNEEQLLGRLQEVELDDRLVKVFRRQASLLLEESVPMHTFAKYLFTTLLPHDAELAYKIALRAMRLPVLEPSGDLSRSHHIVSVVTNRYPRWFTLSHVESQQCELASTMLTAAKGDACKLQTVLESIQKNIHSSSHIFKLAQDAFKIATLMDSLPDITLLKVSLELGLQVMRMTLSTLNWRRREMVRWLVTCATEVGVYALDSIMQNWYTLFTPTEATSIVATTVMSNSTVLRLHLDCHQQENLASSARTLALQCAMKDPQNCALSALTLCEKDHVAFETAYQIVLDAAAATAATGMSYTQLFTIARYMEHRGYPVRAYKLATLAMAHLNLGYNQDTHPAINDVLWACVLSHSLGKNELAAVIPLVVKSVKCATVLSDILRRCTITTPGLVVSALHSRRNSGKLMPLDKAPLRKLLDATIGAYINTTHSRLTHISPRHYGEFIEFLSKARETFLMAHDGHVQFTQFIDNLKQIYKGKKKLMMLVRERFG</sequence>
<evidence type="ECO:0000256" key="4">
    <source>
        <dbReference type="PROSITE-ProRule" id="PRU00325"/>
    </source>
</evidence>
<keyword evidence="2 4" id="KW-0863">Zinc-finger</keyword>
<keyword evidence="3" id="KW-0862">Zinc</keyword>
<evidence type="ECO:0000256" key="3">
    <source>
        <dbReference type="ARBA" id="ARBA00022833"/>
    </source>
</evidence>
<dbReference type="EMBL" id="JANIIK010000043">
    <property type="protein sequence ID" value="KAJ3606110.1"/>
    <property type="molecule type" value="Genomic_DNA"/>
</dbReference>
<dbReference type="GO" id="GO:0008270">
    <property type="term" value="F:zinc ion binding"/>
    <property type="evidence" value="ECO:0007669"/>
    <property type="project" value="UniProtKB-KW"/>
</dbReference>
<dbReference type="OrthoDB" id="10013584at2759"/>
<dbReference type="PANTHER" id="PTHR22619:SF3">
    <property type="entry name" value="ZINC FINGER SWIM DOMAIN-CONTAINING PROTEIN 6"/>
    <property type="match status" value="1"/>
</dbReference>
<dbReference type="GO" id="GO:0031462">
    <property type="term" value="C:Cul2-RING ubiquitin ligase complex"/>
    <property type="evidence" value="ECO:0007669"/>
    <property type="project" value="TreeGrafter"/>
</dbReference>
<dbReference type="InterPro" id="IPR048370">
    <property type="entry name" value="ZSWIM4-8_C"/>
</dbReference>
<evidence type="ECO:0000256" key="2">
    <source>
        <dbReference type="ARBA" id="ARBA00022771"/>
    </source>
</evidence>
<dbReference type="PANTHER" id="PTHR22619">
    <property type="entry name" value="ZINC FINGER SWIM DOMAIN CONTAINING PROTEIN 4, 5, 6"/>
    <property type="match status" value="1"/>
</dbReference>
<reference evidence="6" key="1">
    <citation type="submission" date="2022-07" db="EMBL/GenBank/DDBJ databases">
        <title>Chromosome-level genome of Muraenolepis orangiensis.</title>
        <authorList>
            <person name="Kim J."/>
        </authorList>
    </citation>
    <scope>NUCLEOTIDE SEQUENCE</scope>
    <source>
        <strain evidence="6">KU_S4_2022</strain>
        <tissue evidence="6">Muscle</tissue>
    </source>
</reference>
<evidence type="ECO:0000313" key="6">
    <source>
        <dbReference type="EMBL" id="KAJ3606110.1"/>
    </source>
</evidence>
<dbReference type="InterPro" id="IPR007527">
    <property type="entry name" value="Znf_SWIM"/>
</dbReference>
<keyword evidence="7" id="KW-1185">Reference proteome</keyword>
<name>A0A9Q0EIR0_9TELE</name>
<evidence type="ECO:0000313" key="7">
    <source>
        <dbReference type="Proteomes" id="UP001148018"/>
    </source>
</evidence>
<evidence type="ECO:0000259" key="5">
    <source>
        <dbReference type="PROSITE" id="PS50966"/>
    </source>
</evidence>